<dbReference type="GO" id="GO:0005737">
    <property type="term" value="C:cytoplasm"/>
    <property type="evidence" value="ECO:0007669"/>
    <property type="project" value="UniProtKB-SubCell"/>
</dbReference>
<comment type="pathway">
    <text evidence="2 9">Protein modification; protein ubiquitination.</text>
</comment>
<reference evidence="11" key="2">
    <citation type="submission" date="2025-08" db="UniProtKB">
        <authorList>
            <consortium name="Ensembl"/>
        </authorList>
    </citation>
    <scope>IDENTIFICATION</scope>
</reference>
<dbReference type="InterPro" id="IPR039396">
    <property type="entry name" value="Deltex_C"/>
</dbReference>
<evidence type="ECO:0000256" key="6">
    <source>
        <dbReference type="ARBA" id="ARBA00022771"/>
    </source>
</evidence>
<dbReference type="SMART" id="SM00184">
    <property type="entry name" value="RING"/>
    <property type="match status" value="1"/>
</dbReference>
<evidence type="ECO:0000256" key="2">
    <source>
        <dbReference type="ARBA" id="ARBA00004906"/>
    </source>
</evidence>
<evidence type="ECO:0000256" key="8">
    <source>
        <dbReference type="PROSITE-ProRule" id="PRU00175"/>
    </source>
</evidence>
<dbReference type="Ensembl" id="ENSGWIT00000048439.1">
    <property type="protein sequence ID" value="ENSGWIP00000044693.1"/>
    <property type="gene ID" value="ENSGWIG00000022223.1"/>
</dbReference>
<dbReference type="CDD" id="cd09633">
    <property type="entry name" value="Deltex_C"/>
    <property type="match status" value="1"/>
</dbReference>
<dbReference type="EC" id="2.3.2.27" evidence="9"/>
<dbReference type="InterPro" id="IPR039398">
    <property type="entry name" value="Deltex_fam"/>
</dbReference>
<dbReference type="PANTHER" id="PTHR12622">
    <property type="entry name" value="DELTEX-RELATED"/>
    <property type="match status" value="1"/>
</dbReference>
<dbReference type="Proteomes" id="UP000694680">
    <property type="component" value="Chromosome 5"/>
</dbReference>
<keyword evidence="4 9" id="KW-0808">Transferase</keyword>
<keyword evidence="5 9" id="KW-0479">Metal-binding</keyword>
<keyword evidence="6 8" id="KW-0863">Zinc-finger</keyword>
<evidence type="ECO:0000256" key="3">
    <source>
        <dbReference type="ARBA" id="ARBA00009413"/>
    </source>
</evidence>
<keyword evidence="9" id="KW-0963">Cytoplasm</keyword>
<dbReference type="Pfam" id="PF00097">
    <property type="entry name" value="zf-C3HC4"/>
    <property type="match status" value="1"/>
</dbReference>
<name>A0A8C5HFZ5_GOUWI</name>
<dbReference type="InterPro" id="IPR001841">
    <property type="entry name" value="Znf_RING"/>
</dbReference>
<keyword evidence="12" id="KW-1185">Reference proteome</keyword>
<evidence type="ECO:0000256" key="4">
    <source>
        <dbReference type="ARBA" id="ARBA00022679"/>
    </source>
</evidence>
<dbReference type="GO" id="GO:0016567">
    <property type="term" value="P:protein ubiquitination"/>
    <property type="evidence" value="ECO:0007669"/>
    <property type="project" value="UniProtKB-UniRule"/>
</dbReference>
<proteinExistence type="inferred from homology"/>
<dbReference type="GO" id="GO:0007219">
    <property type="term" value="P:Notch signaling pathway"/>
    <property type="evidence" value="ECO:0007669"/>
    <property type="project" value="InterPro"/>
</dbReference>
<dbReference type="InterPro" id="IPR039399">
    <property type="entry name" value="Deltex_C_sf"/>
</dbReference>
<dbReference type="AlphaFoldDB" id="A0A8C5HFZ5"/>
<dbReference type="SUPFAM" id="SSF57850">
    <property type="entry name" value="RING/U-box"/>
    <property type="match status" value="1"/>
</dbReference>
<sequence length="268" mass="29503">QAEVTILSISLESEGATALLTDPKQPEKALLRLHQKTATSLLNTSPHALTDSNNDCKLSQASGGTVLDEESADSMHNNDVPSAGSEDNCSICMSTFTDKIMLVCKHEFCKDCLEQSKESMGPICPLCRNVFGLVEGNQPDGTMDYAKSPHSLPGYPNCGRITITYCIPNGRQTEKHPNPGQFFTGLNRVAFLPDNKEGNKVLHLLERAFAQKLIFTVGTSRTTGYDNQVTWNDIHHKTSIHGGKERYGYPDPDYLTRVKEELKAKGIM</sequence>
<evidence type="ECO:0000256" key="9">
    <source>
        <dbReference type="RuleBase" id="RU367105"/>
    </source>
</evidence>
<evidence type="ECO:0000313" key="12">
    <source>
        <dbReference type="Proteomes" id="UP000694680"/>
    </source>
</evidence>
<keyword evidence="7 9" id="KW-0862">Zinc</keyword>
<dbReference type="GO" id="GO:0008270">
    <property type="term" value="F:zinc ion binding"/>
    <property type="evidence" value="ECO:0007669"/>
    <property type="project" value="UniProtKB-KW"/>
</dbReference>
<dbReference type="PROSITE" id="PS50089">
    <property type="entry name" value="ZF_RING_2"/>
    <property type="match status" value="1"/>
</dbReference>
<feature type="domain" description="RING-type" evidence="10">
    <location>
        <begin position="89"/>
        <end position="128"/>
    </location>
</feature>
<evidence type="ECO:0000256" key="7">
    <source>
        <dbReference type="ARBA" id="ARBA00022833"/>
    </source>
</evidence>
<dbReference type="UniPathway" id="UPA00143"/>
<dbReference type="Gene3D" id="3.30.40.10">
    <property type="entry name" value="Zinc/RING finger domain, C3HC4 (zinc finger)"/>
    <property type="match status" value="1"/>
</dbReference>
<dbReference type="Gene3D" id="3.30.390.130">
    <property type="match status" value="1"/>
</dbReference>
<dbReference type="InterPro" id="IPR013083">
    <property type="entry name" value="Znf_RING/FYVE/PHD"/>
</dbReference>
<comment type="similarity">
    <text evidence="3 9">Belongs to the Deltex family.</text>
</comment>
<dbReference type="Pfam" id="PF18102">
    <property type="entry name" value="DTC"/>
    <property type="match status" value="1"/>
</dbReference>
<comment type="catalytic activity">
    <reaction evidence="1 9">
        <text>S-ubiquitinyl-[E2 ubiquitin-conjugating enzyme]-L-cysteine + [acceptor protein]-L-lysine = [E2 ubiquitin-conjugating enzyme]-L-cysteine + N(6)-ubiquitinyl-[acceptor protein]-L-lysine.</text>
        <dbReference type="EC" id="2.3.2.27"/>
    </reaction>
</comment>
<evidence type="ECO:0000313" key="11">
    <source>
        <dbReference type="Ensembl" id="ENSGWIP00000044693.1"/>
    </source>
</evidence>
<protein>
    <recommendedName>
        <fullName evidence="9">E3 ubiquitin-protein ligase</fullName>
        <ecNumber evidence="9">2.3.2.27</ecNumber>
    </recommendedName>
</protein>
<dbReference type="PROSITE" id="PS00518">
    <property type="entry name" value="ZF_RING_1"/>
    <property type="match status" value="1"/>
</dbReference>
<reference evidence="11" key="1">
    <citation type="submission" date="2020-06" db="EMBL/GenBank/DDBJ databases">
        <authorList>
            <consortium name="Wellcome Sanger Institute Data Sharing"/>
        </authorList>
    </citation>
    <scope>NUCLEOTIDE SEQUENCE [LARGE SCALE GENOMIC DNA]</scope>
</reference>
<reference evidence="11" key="3">
    <citation type="submission" date="2025-09" db="UniProtKB">
        <authorList>
            <consortium name="Ensembl"/>
        </authorList>
    </citation>
    <scope>IDENTIFICATION</scope>
</reference>
<dbReference type="GO" id="GO:0061630">
    <property type="term" value="F:ubiquitin protein ligase activity"/>
    <property type="evidence" value="ECO:0007669"/>
    <property type="project" value="UniProtKB-UniRule"/>
</dbReference>
<comment type="subcellular location">
    <subcellularLocation>
        <location evidence="9">Cytoplasm</location>
    </subcellularLocation>
</comment>
<dbReference type="InterPro" id="IPR017907">
    <property type="entry name" value="Znf_RING_CS"/>
</dbReference>
<accession>A0A8C5HFZ5</accession>
<organism evidence="11 12">
    <name type="scientific">Gouania willdenowi</name>
    <name type="common">Blunt-snouted clingfish</name>
    <name type="synonym">Lepadogaster willdenowi</name>
    <dbReference type="NCBI Taxonomy" id="441366"/>
    <lineage>
        <taxon>Eukaryota</taxon>
        <taxon>Metazoa</taxon>
        <taxon>Chordata</taxon>
        <taxon>Craniata</taxon>
        <taxon>Vertebrata</taxon>
        <taxon>Euteleostomi</taxon>
        <taxon>Actinopterygii</taxon>
        <taxon>Neopterygii</taxon>
        <taxon>Teleostei</taxon>
        <taxon>Neoteleostei</taxon>
        <taxon>Acanthomorphata</taxon>
        <taxon>Ovalentaria</taxon>
        <taxon>Blenniimorphae</taxon>
        <taxon>Blenniiformes</taxon>
        <taxon>Gobiesocoidei</taxon>
        <taxon>Gobiesocidae</taxon>
        <taxon>Gobiesocinae</taxon>
        <taxon>Gouania</taxon>
    </lineage>
</organism>
<evidence type="ECO:0000256" key="5">
    <source>
        <dbReference type="ARBA" id="ARBA00022723"/>
    </source>
</evidence>
<evidence type="ECO:0000259" key="10">
    <source>
        <dbReference type="PROSITE" id="PS50089"/>
    </source>
</evidence>
<evidence type="ECO:0000256" key="1">
    <source>
        <dbReference type="ARBA" id="ARBA00000900"/>
    </source>
</evidence>
<dbReference type="InterPro" id="IPR018957">
    <property type="entry name" value="Znf_C3HC4_RING-type"/>
</dbReference>